<proteinExistence type="predicted"/>
<comment type="caution">
    <text evidence="1">The sequence shown here is derived from an EMBL/GenBank/DDBJ whole genome shotgun (WGS) entry which is preliminary data.</text>
</comment>
<dbReference type="EMBL" id="BSNM01000015">
    <property type="protein sequence ID" value="GLQ32365.1"/>
    <property type="molecule type" value="Genomic_DNA"/>
</dbReference>
<keyword evidence="2" id="KW-1185">Reference proteome</keyword>
<protein>
    <submittedName>
        <fullName evidence="1">Uncharacterized protein</fullName>
    </submittedName>
</protein>
<name>A0AA37W7A7_9GAMM</name>
<reference evidence="1" key="2">
    <citation type="submission" date="2023-01" db="EMBL/GenBank/DDBJ databases">
        <title>Draft genome sequence of Litoribrevibacter albus strain NBRC 110071.</title>
        <authorList>
            <person name="Sun Q."/>
            <person name="Mori K."/>
        </authorList>
    </citation>
    <scope>NUCLEOTIDE SEQUENCE</scope>
    <source>
        <strain evidence="1">NBRC 110071</strain>
    </source>
</reference>
<reference evidence="1" key="1">
    <citation type="journal article" date="2014" name="Int. J. Syst. Evol. Microbiol.">
        <title>Complete genome sequence of Corynebacterium casei LMG S-19264T (=DSM 44701T), isolated from a smear-ripened cheese.</title>
        <authorList>
            <consortium name="US DOE Joint Genome Institute (JGI-PGF)"/>
            <person name="Walter F."/>
            <person name="Albersmeier A."/>
            <person name="Kalinowski J."/>
            <person name="Ruckert C."/>
        </authorList>
    </citation>
    <scope>NUCLEOTIDE SEQUENCE</scope>
    <source>
        <strain evidence="1">NBRC 110071</strain>
    </source>
</reference>
<gene>
    <name evidence="1" type="ORF">GCM10007876_28440</name>
</gene>
<organism evidence="1 2">
    <name type="scientific">Litoribrevibacter albus</name>
    <dbReference type="NCBI Taxonomy" id="1473156"/>
    <lineage>
        <taxon>Bacteria</taxon>
        <taxon>Pseudomonadati</taxon>
        <taxon>Pseudomonadota</taxon>
        <taxon>Gammaproteobacteria</taxon>
        <taxon>Oceanospirillales</taxon>
        <taxon>Oceanospirillaceae</taxon>
        <taxon>Litoribrevibacter</taxon>
    </lineage>
</organism>
<accession>A0AA37W7A7</accession>
<sequence>MCQNEIVQTKNEGSQKFKIIELKKVALNKVEPKIVVESFDSVNQPNDLRQESHTYDQ</sequence>
<dbReference type="Proteomes" id="UP001161389">
    <property type="component" value="Unassembled WGS sequence"/>
</dbReference>
<dbReference type="AlphaFoldDB" id="A0AA37W7A7"/>
<evidence type="ECO:0000313" key="2">
    <source>
        <dbReference type="Proteomes" id="UP001161389"/>
    </source>
</evidence>
<evidence type="ECO:0000313" key="1">
    <source>
        <dbReference type="EMBL" id="GLQ32365.1"/>
    </source>
</evidence>